<proteinExistence type="inferred from homology"/>
<name>A0A5D9CDL1_9SPHN</name>
<feature type="domain" description="Protein SirB1 N-terminal" evidence="2">
    <location>
        <begin position="40"/>
        <end position="179"/>
    </location>
</feature>
<organism evidence="3 4">
    <name type="scientific">Sphingomonas montanisoli</name>
    <dbReference type="NCBI Taxonomy" id="2606412"/>
    <lineage>
        <taxon>Bacteria</taxon>
        <taxon>Pseudomonadati</taxon>
        <taxon>Pseudomonadota</taxon>
        <taxon>Alphaproteobacteria</taxon>
        <taxon>Sphingomonadales</taxon>
        <taxon>Sphingomonadaceae</taxon>
        <taxon>Sphingomonas</taxon>
    </lineage>
</organism>
<dbReference type="EMBL" id="VTOU01000001">
    <property type="protein sequence ID" value="TZG29417.1"/>
    <property type="molecule type" value="Genomic_DNA"/>
</dbReference>
<sequence length="258" mass="27962">MNDSITWLGLVDDDEIRLDTAAIELSALDHPALDLAPYIHLLDEMEERLGIVGAAALTVEEQRAALAQVIAGEFGFAGDRDSYDAPVNADMIRVLDRRRGLPVSLSILYVALARQMGWHAEPLNTPGHVLVRLTTPEATLLVDAFSGGAAVGDEKLAALMEAGDGGADPMSNRRTLVRLLLNQATRAEREGDGARAAALYERMTVFAPEDGMGWWELARLRLVARDPTGAKDSLSAMLEVTREPTRRRQILAAIEAIA</sequence>
<dbReference type="PANTHER" id="PTHR31350">
    <property type="entry name" value="SI:DKEY-261L7.2"/>
    <property type="match status" value="1"/>
</dbReference>
<evidence type="ECO:0000256" key="1">
    <source>
        <dbReference type="ARBA" id="ARBA00007100"/>
    </source>
</evidence>
<dbReference type="PANTHER" id="PTHR31350:SF27">
    <property type="entry name" value="HEMIMETHYLATED DNA-BINDING DOMAIN-CONTAINING PROTEIN"/>
    <property type="match status" value="1"/>
</dbReference>
<reference evidence="3 4" key="1">
    <citation type="submission" date="2019-08" db="EMBL/GenBank/DDBJ databases">
        <authorList>
            <person name="Wang G."/>
            <person name="Xu Z."/>
        </authorList>
    </citation>
    <scope>NUCLEOTIDE SEQUENCE [LARGE SCALE GENOMIC DNA]</scope>
    <source>
        <strain evidence="3 4">ZX</strain>
    </source>
</reference>
<dbReference type="Proteomes" id="UP000322077">
    <property type="component" value="Unassembled WGS sequence"/>
</dbReference>
<dbReference type="RefSeq" id="WP_149521075.1">
    <property type="nucleotide sequence ID" value="NZ_VTOU01000001.1"/>
</dbReference>
<comment type="similarity">
    <text evidence="1">Belongs to the UPF0162 family.</text>
</comment>
<dbReference type="Pfam" id="PF13369">
    <property type="entry name" value="Transglut_core2"/>
    <property type="match status" value="1"/>
</dbReference>
<comment type="caution">
    <text evidence="3">The sequence shown here is derived from an EMBL/GenBank/DDBJ whole genome shotgun (WGS) entry which is preliminary data.</text>
</comment>
<evidence type="ECO:0000313" key="3">
    <source>
        <dbReference type="EMBL" id="TZG29417.1"/>
    </source>
</evidence>
<evidence type="ECO:0000313" key="4">
    <source>
        <dbReference type="Proteomes" id="UP000322077"/>
    </source>
</evidence>
<dbReference type="InterPro" id="IPR032698">
    <property type="entry name" value="SirB1_N"/>
</dbReference>
<evidence type="ECO:0000259" key="2">
    <source>
        <dbReference type="Pfam" id="PF13369"/>
    </source>
</evidence>
<dbReference type="AlphaFoldDB" id="A0A5D9CDL1"/>
<protein>
    <recommendedName>
        <fullName evidence="2">Protein SirB1 N-terminal domain-containing protein</fullName>
    </recommendedName>
</protein>
<keyword evidence="4" id="KW-1185">Reference proteome</keyword>
<gene>
    <name evidence="3" type="ORF">FYJ91_04635</name>
</gene>
<accession>A0A5D9CDL1</accession>